<dbReference type="AlphaFoldDB" id="A0A084WKV9"/>
<organism evidence="1">
    <name type="scientific">Anopheles sinensis</name>
    <name type="common">Mosquito</name>
    <dbReference type="NCBI Taxonomy" id="74873"/>
    <lineage>
        <taxon>Eukaryota</taxon>
        <taxon>Metazoa</taxon>
        <taxon>Ecdysozoa</taxon>
        <taxon>Arthropoda</taxon>
        <taxon>Hexapoda</taxon>
        <taxon>Insecta</taxon>
        <taxon>Pterygota</taxon>
        <taxon>Neoptera</taxon>
        <taxon>Endopterygota</taxon>
        <taxon>Diptera</taxon>
        <taxon>Nematocera</taxon>
        <taxon>Culicoidea</taxon>
        <taxon>Culicidae</taxon>
        <taxon>Anophelinae</taxon>
        <taxon>Anopheles</taxon>
    </lineage>
</organism>
<dbReference type="Proteomes" id="UP000030765">
    <property type="component" value="Unassembled WGS sequence"/>
</dbReference>
<name>A0A084WKV9_ANOSI</name>
<protein>
    <submittedName>
        <fullName evidence="1 2">Uncharacterized protein</fullName>
    </submittedName>
</protein>
<dbReference type="EMBL" id="ATLV01024151">
    <property type="status" value="NOT_ANNOTATED_CDS"/>
    <property type="molecule type" value="Genomic_DNA"/>
</dbReference>
<evidence type="ECO:0000313" key="3">
    <source>
        <dbReference type="Proteomes" id="UP000030765"/>
    </source>
</evidence>
<dbReference type="VEuPathDB" id="VectorBase:ASIC019189"/>
<gene>
    <name evidence="1" type="ORF">ZHAS_00019189</name>
</gene>
<keyword evidence="3" id="KW-1185">Reference proteome</keyword>
<dbReference type="EnsemblMetazoa" id="ASIC019189-RA">
    <property type="protein sequence ID" value="ASIC019189-PA"/>
    <property type="gene ID" value="ASIC019189"/>
</dbReference>
<proteinExistence type="predicted"/>
<sequence length="56" mass="6568">MVWSRSISCPPLLRLQRRRVPTPDAPANKRITTLRRRSKGICGLLTFRRLLRRVVV</sequence>
<reference evidence="1 3" key="1">
    <citation type="journal article" date="2014" name="BMC Genomics">
        <title>Genome sequence of Anopheles sinensis provides insight into genetics basis of mosquito competence for malaria parasites.</title>
        <authorList>
            <person name="Zhou D."/>
            <person name="Zhang D."/>
            <person name="Ding G."/>
            <person name="Shi L."/>
            <person name="Hou Q."/>
            <person name="Ye Y."/>
            <person name="Xu Y."/>
            <person name="Zhou H."/>
            <person name="Xiong C."/>
            <person name="Li S."/>
            <person name="Yu J."/>
            <person name="Hong S."/>
            <person name="Yu X."/>
            <person name="Zou P."/>
            <person name="Chen C."/>
            <person name="Chang X."/>
            <person name="Wang W."/>
            <person name="Lv Y."/>
            <person name="Sun Y."/>
            <person name="Ma L."/>
            <person name="Shen B."/>
            <person name="Zhu C."/>
        </authorList>
    </citation>
    <scope>NUCLEOTIDE SEQUENCE [LARGE SCALE GENOMIC DNA]</scope>
</reference>
<evidence type="ECO:0000313" key="2">
    <source>
        <dbReference type="EnsemblMetazoa" id="ASIC019189-PA"/>
    </source>
</evidence>
<dbReference type="EMBL" id="KE525350">
    <property type="protein sequence ID" value="KFB50853.1"/>
    <property type="molecule type" value="Genomic_DNA"/>
</dbReference>
<evidence type="ECO:0000313" key="1">
    <source>
        <dbReference type="EMBL" id="KFB50853.1"/>
    </source>
</evidence>
<reference evidence="2" key="2">
    <citation type="submission" date="2020-05" db="UniProtKB">
        <authorList>
            <consortium name="EnsemblMetazoa"/>
        </authorList>
    </citation>
    <scope>IDENTIFICATION</scope>
</reference>
<accession>A0A084WKV9</accession>